<keyword evidence="3" id="KW-1185">Reference proteome</keyword>
<evidence type="ECO:0000256" key="1">
    <source>
        <dbReference type="SAM" id="MobiDB-lite"/>
    </source>
</evidence>
<dbReference type="EMBL" id="JALKFT010000001">
    <property type="protein sequence ID" value="MCK9874230.1"/>
    <property type="molecule type" value="Genomic_DNA"/>
</dbReference>
<proteinExistence type="predicted"/>
<comment type="caution">
    <text evidence="2">The sequence shown here is derived from an EMBL/GenBank/DDBJ whole genome shotgun (WGS) entry which is preliminary data.</text>
</comment>
<gene>
    <name evidence="2" type="ORF">MXD59_00240</name>
</gene>
<sequence>MATVISAAAAAGLTGAVVFCTTGIAPVALSSSDADVWLPWNTAGLITHLQSTTGRADAAITIPAAAGHHLTVLADGPDLLVADPDAHLLHLVEPQRLAPARSVTLPAGASVDVAPDAVGVIDSASGRVIRLDRERLTPTGPTLDLGGPLGSTAQTADGTLWAPVRASGSVVPIMRGVPAAPIRVAPPGHAIDMVLSGDQPVVLDATAATLIPLADGQPGRTTALAVPPADTGTGTGPNGGATVDGGATAANGDATANGGAGPGAARGSVTALVAAARSPRDLVLVIDTRSGRLLLADLARGGVTSIDIPASVPPASTISASTISAGTPAAATAPSGLPDIDRPAGLASPTGPAGVAGVAGQAGQAGPVGPAAAVVTPVPGGLPGGPGGAQPVAAPARRLAAPVWQDERIFLPDHDGGVVLVFDRGRRSFTTPIRPGPTLTGADAGRPALTVSVDGDRVWINDPDSAELVLIRGDRQLVLSKQPAGLAGQADTIPPRPLPPAPPRPRPSSTLLDGTPSGPTPRATPHPRVGQGGQPDTADVPGPVGPGTQPPRPTTVATSPIQTPVPPTTSPSTLPNIPHPPPTPAGEPGTGATRDAPAPARR</sequence>
<feature type="compositionally biased region" description="Pro residues" evidence="1">
    <location>
        <begin position="494"/>
        <end position="506"/>
    </location>
</feature>
<organism evidence="2 3">
    <name type="scientific">Frankia umida</name>
    <dbReference type="NCBI Taxonomy" id="573489"/>
    <lineage>
        <taxon>Bacteria</taxon>
        <taxon>Bacillati</taxon>
        <taxon>Actinomycetota</taxon>
        <taxon>Actinomycetes</taxon>
        <taxon>Frankiales</taxon>
        <taxon>Frankiaceae</taxon>
        <taxon>Frankia</taxon>
    </lineage>
</organism>
<dbReference type="SUPFAM" id="SSF75011">
    <property type="entry name" value="3-carboxy-cis,cis-mucoante lactonizing enzyme"/>
    <property type="match status" value="1"/>
</dbReference>
<dbReference type="Proteomes" id="UP001201873">
    <property type="component" value="Unassembled WGS sequence"/>
</dbReference>
<protein>
    <submittedName>
        <fullName evidence="2">Uncharacterized protein</fullName>
    </submittedName>
</protein>
<accession>A0ABT0JRS6</accession>
<reference evidence="2 3" key="1">
    <citation type="submission" date="2022-04" db="EMBL/GenBank/DDBJ databases">
        <title>Genome diversity in the genus Frankia.</title>
        <authorList>
            <person name="Carlos-Shanley C."/>
            <person name="Hahn D."/>
        </authorList>
    </citation>
    <scope>NUCLEOTIDE SEQUENCE [LARGE SCALE GENOMIC DNA]</scope>
    <source>
        <strain evidence="2 3">Ag45/Mut15</strain>
    </source>
</reference>
<name>A0ABT0JRS6_9ACTN</name>
<evidence type="ECO:0000313" key="3">
    <source>
        <dbReference type="Proteomes" id="UP001201873"/>
    </source>
</evidence>
<evidence type="ECO:0000313" key="2">
    <source>
        <dbReference type="EMBL" id="MCK9874230.1"/>
    </source>
</evidence>
<feature type="region of interest" description="Disordered" evidence="1">
    <location>
        <begin position="483"/>
        <end position="602"/>
    </location>
</feature>